<name>A0AAD7E0E4_9AGAR</name>
<evidence type="ECO:0000313" key="2">
    <source>
        <dbReference type="EMBL" id="KAJ7222548.1"/>
    </source>
</evidence>
<keyword evidence="3" id="KW-1185">Reference proteome</keyword>
<dbReference type="AlphaFoldDB" id="A0AAD7E0E4"/>
<feature type="region of interest" description="Disordered" evidence="1">
    <location>
        <begin position="1"/>
        <end position="34"/>
    </location>
</feature>
<protein>
    <submittedName>
        <fullName evidence="2">Uncharacterized protein</fullName>
    </submittedName>
</protein>
<organism evidence="2 3">
    <name type="scientific">Mycena pura</name>
    <dbReference type="NCBI Taxonomy" id="153505"/>
    <lineage>
        <taxon>Eukaryota</taxon>
        <taxon>Fungi</taxon>
        <taxon>Dikarya</taxon>
        <taxon>Basidiomycota</taxon>
        <taxon>Agaricomycotina</taxon>
        <taxon>Agaricomycetes</taxon>
        <taxon>Agaricomycetidae</taxon>
        <taxon>Agaricales</taxon>
        <taxon>Marasmiineae</taxon>
        <taxon>Mycenaceae</taxon>
        <taxon>Mycena</taxon>
    </lineage>
</organism>
<dbReference type="EMBL" id="JARJCW010000007">
    <property type="protein sequence ID" value="KAJ7222548.1"/>
    <property type="molecule type" value="Genomic_DNA"/>
</dbReference>
<proteinExistence type="predicted"/>
<dbReference type="Proteomes" id="UP001219525">
    <property type="component" value="Unassembled WGS sequence"/>
</dbReference>
<reference evidence="2" key="1">
    <citation type="submission" date="2023-03" db="EMBL/GenBank/DDBJ databases">
        <title>Massive genome expansion in bonnet fungi (Mycena s.s.) driven by repeated elements and novel gene families across ecological guilds.</title>
        <authorList>
            <consortium name="Lawrence Berkeley National Laboratory"/>
            <person name="Harder C.B."/>
            <person name="Miyauchi S."/>
            <person name="Viragh M."/>
            <person name="Kuo A."/>
            <person name="Thoen E."/>
            <person name="Andreopoulos B."/>
            <person name="Lu D."/>
            <person name="Skrede I."/>
            <person name="Drula E."/>
            <person name="Henrissat B."/>
            <person name="Morin E."/>
            <person name="Kohler A."/>
            <person name="Barry K."/>
            <person name="LaButti K."/>
            <person name="Morin E."/>
            <person name="Salamov A."/>
            <person name="Lipzen A."/>
            <person name="Mereny Z."/>
            <person name="Hegedus B."/>
            <person name="Baldrian P."/>
            <person name="Stursova M."/>
            <person name="Weitz H."/>
            <person name="Taylor A."/>
            <person name="Grigoriev I.V."/>
            <person name="Nagy L.G."/>
            <person name="Martin F."/>
            <person name="Kauserud H."/>
        </authorList>
    </citation>
    <scope>NUCLEOTIDE SEQUENCE</scope>
    <source>
        <strain evidence="2">9144</strain>
    </source>
</reference>
<evidence type="ECO:0000313" key="3">
    <source>
        <dbReference type="Proteomes" id="UP001219525"/>
    </source>
</evidence>
<comment type="caution">
    <text evidence="2">The sequence shown here is derived from an EMBL/GenBank/DDBJ whole genome shotgun (WGS) entry which is preliminary data.</text>
</comment>
<gene>
    <name evidence="2" type="ORF">GGX14DRAFT_664153</name>
</gene>
<accession>A0AAD7E0E4</accession>
<evidence type="ECO:0000256" key="1">
    <source>
        <dbReference type="SAM" id="MobiDB-lite"/>
    </source>
</evidence>
<sequence>MNLTPSRMRPSQPDRSTHARNTLETFRPQHGASSLPEKYSDLAKLHLPHVLCRASGPTTSLEDNHSLVSWTFPDDNLLSEVMLRFHQWVELHGDPIIDPALNSHWESVCKHIQSDQYTDEGRIFEICVLIVLLVSQLITRVAKTRGHNIYAGHAWSPLKNGVEVGKALCIFHDVPLYDIPLENPPLEPRFLSGVPVELKQDTTLLANLGAYVEGVNRLPDCETLEGGAAIFAKLDLQREGFLESSRKDGAESRYGAVFSGTHLVLVEWVEAEPRTSDGTMWMRHSAILDVAGRNPTTSFIAILIGILLPSSQIPYPPVNRDSTGFRALHVAMRR</sequence>